<evidence type="ECO:0000313" key="4">
    <source>
        <dbReference type="Proteomes" id="UP000887226"/>
    </source>
</evidence>
<proteinExistence type="predicted"/>
<evidence type="ECO:0000259" key="2">
    <source>
        <dbReference type="PROSITE" id="PS50090"/>
    </source>
</evidence>
<comment type="caution">
    <text evidence="3">The sequence shown here is derived from an EMBL/GenBank/DDBJ whole genome shotgun (WGS) entry which is preliminary data.</text>
</comment>
<dbReference type="OrthoDB" id="3439209at2759"/>
<evidence type="ECO:0000256" key="1">
    <source>
        <dbReference type="SAM" id="MobiDB-lite"/>
    </source>
</evidence>
<dbReference type="AlphaFoldDB" id="A0A9P8CGH8"/>
<organism evidence="3 4">
    <name type="scientific">Calycina marina</name>
    <dbReference type="NCBI Taxonomy" id="1763456"/>
    <lineage>
        <taxon>Eukaryota</taxon>
        <taxon>Fungi</taxon>
        <taxon>Dikarya</taxon>
        <taxon>Ascomycota</taxon>
        <taxon>Pezizomycotina</taxon>
        <taxon>Leotiomycetes</taxon>
        <taxon>Helotiales</taxon>
        <taxon>Pezizellaceae</taxon>
        <taxon>Calycina</taxon>
    </lineage>
</organism>
<dbReference type="PROSITE" id="PS50090">
    <property type="entry name" value="MYB_LIKE"/>
    <property type="match status" value="1"/>
</dbReference>
<feature type="compositionally biased region" description="Polar residues" evidence="1">
    <location>
        <begin position="337"/>
        <end position="346"/>
    </location>
</feature>
<dbReference type="EMBL" id="MU253811">
    <property type="protein sequence ID" value="KAG9246254.1"/>
    <property type="molecule type" value="Genomic_DNA"/>
</dbReference>
<dbReference type="Proteomes" id="UP000887226">
    <property type="component" value="Unassembled WGS sequence"/>
</dbReference>
<reference evidence="3" key="1">
    <citation type="journal article" date="2021" name="IMA Fungus">
        <title>Genomic characterization of three marine fungi, including Emericellopsis atlantica sp. nov. with signatures of a generalist lifestyle and marine biomass degradation.</title>
        <authorList>
            <person name="Hagestad O.C."/>
            <person name="Hou L."/>
            <person name="Andersen J.H."/>
            <person name="Hansen E.H."/>
            <person name="Altermark B."/>
            <person name="Li C."/>
            <person name="Kuhnert E."/>
            <person name="Cox R.J."/>
            <person name="Crous P.W."/>
            <person name="Spatafora J.W."/>
            <person name="Lail K."/>
            <person name="Amirebrahimi M."/>
            <person name="Lipzen A."/>
            <person name="Pangilinan J."/>
            <person name="Andreopoulos W."/>
            <person name="Hayes R.D."/>
            <person name="Ng V."/>
            <person name="Grigoriev I.V."/>
            <person name="Jackson S.A."/>
            <person name="Sutton T.D.S."/>
            <person name="Dobson A.D.W."/>
            <person name="Rama T."/>
        </authorList>
    </citation>
    <scope>NUCLEOTIDE SEQUENCE</scope>
    <source>
        <strain evidence="3">TRa3180A</strain>
    </source>
</reference>
<protein>
    <recommendedName>
        <fullName evidence="2">Myb-like domain-containing protein</fullName>
    </recommendedName>
</protein>
<gene>
    <name evidence="3" type="ORF">BJ878DRAFT_540463</name>
</gene>
<feature type="region of interest" description="Disordered" evidence="1">
    <location>
        <begin position="310"/>
        <end position="346"/>
    </location>
</feature>
<name>A0A9P8CGH8_9HELO</name>
<keyword evidence="4" id="KW-1185">Reference proteome</keyword>
<sequence length="549" mass="61308">MSENEFNAWSVPRPVATTTNGTWNHSRGDIKDIEKIPTNTLTSEQLHPGTPGTPRSFSSQTFSYQKVPTYEYATQNHHTTHGGNFPDQHTYNTSRENMSYYEAKNPMLDDYYAWNAKQRNGSFAEFTSTKGGARNASGSSFTGSDSVPCASTMSLDHSQISTGHSSDNIRKYEVTNDTGLRNPYSAVDPTFDAYTSIPRAGQNPMVKSLWYPETAGISPHQYQDYYGIAGMHDSLPREELPQEHTCTQQDFINTWNIASEMGTGWPTQPHSVQPGTISPKALTLHATSMTPSSSTESLNDYLLSVPDLSVGTSSGEDEPIVSQTMTSRKPRMVQPRHGSTTTSARSQEMCSGVASNSHMDHTLAGQESLDASQATFHYQTKPTSSVSSEEQHEHQHHTFHSGLYKHLEQKPTNWSEKNSWENTPRTAQAILGRDAKDRFLVNSKLAGMSYKDIRRQGCFTEAESTLRGRFRTLTKAKSARVRKPEWNKDDVKLLKTAVERLTPPSDNSHSRVPWKQVAEYIAKKGGSYHFGNATCRKKWDELRGDISDV</sequence>
<evidence type="ECO:0000313" key="3">
    <source>
        <dbReference type="EMBL" id="KAG9246254.1"/>
    </source>
</evidence>
<feature type="domain" description="Myb-like" evidence="2">
    <location>
        <begin position="478"/>
        <end position="543"/>
    </location>
</feature>
<dbReference type="InterPro" id="IPR001005">
    <property type="entry name" value="SANT/Myb"/>
</dbReference>
<accession>A0A9P8CGH8</accession>